<feature type="region of interest" description="Disordered" evidence="1">
    <location>
        <begin position="40"/>
        <end position="112"/>
    </location>
</feature>
<evidence type="ECO:0000313" key="3">
    <source>
        <dbReference type="Proteomes" id="UP000541558"/>
    </source>
</evidence>
<comment type="caution">
    <text evidence="2">The sequence shown here is derived from an EMBL/GenBank/DDBJ whole genome shotgun (WGS) entry which is preliminary data.</text>
</comment>
<feature type="compositionally biased region" description="Low complexity" evidence="1">
    <location>
        <begin position="40"/>
        <end position="53"/>
    </location>
</feature>
<evidence type="ECO:0000313" key="2">
    <source>
        <dbReference type="EMBL" id="KAF5309693.1"/>
    </source>
</evidence>
<dbReference type="AlphaFoldDB" id="A0A8H5ARP0"/>
<keyword evidence="3" id="KW-1185">Reference proteome</keyword>
<name>A0A8H5ARP0_9AGAR</name>
<organism evidence="2 3">
    <name type="scientific">Ephemerocybe angulata</name>
    <dbReference type="NCBI Taxonomy" id="980116"/>
    <lineage>
        <taxon>Eukaryota</taxon>
        <taxon>Fungi</taxon>
        <taxon>Dikarya</taxon>
        <taxon>Basidiomycota</taxon>
        <taxon>Agaricomycotina</taxon>
        <taxon>Agaricomycetes</taxon>
        <taxon>Agaricomycetidae</taxon>
        <taxon>Agaricales</taxon>
        <taxon>Agaricineae</taxon>
        <taxon>Psathyrellaceae</taxon>
        <taxon>Ephemerocybe</taxon>
    </lineage>
</organism>
<gene>
    <name evidence="2" type="ORF">D9611_014709</name>
</gene>
<dbReference type="Proteomes" id="UP000541558">
    <property type="component" value="Unassembled WGS sequence"/>
</dbReference>
<protein>
    <submittedName>
        <fullName evidence="2">Uncharacterized protein</fullName>
    </submittedName>
</protein>
<evidence type="ECO:0000256" key="1">
    <source>
        <dbReference type="SAM" id="MobiDB-lite"/>
    </source>
</evidence>
<accession>A0A8H5ARP0</accession>
<proteinExistence type="predicted"/>
<sequence length="147" mass="16318">MMRSSSMGEAEVELELFPRSFSSFCPTSAAPYIPLFTQSQSSFTQSSSPSSFPHRALGRSPHHEAQRPRQPVVPPSSVRTGDVLPIESNVLKPHSDQWHATSRPGSETKGGAVKLVVEIERRRGRRLRSHRSGSEAKIVAIENDQYH</sequence>
<dbReference type="EMBL" id="JAACJK010000233">
    <property type="protein sequence ID" value="KAF5309693.1"/>
    <property type="molecule type" value="Genomic_DNA"/>
</dbReference>
<reference evidence="2 3" key="1">
    <citation type="journal article" date="2020" name="ISME J.">
        <title>Uncovering the hidden diversity of litter-decomposition mechanisms in mushroom-forming fungi.</title>
        <authorList>
            <person name="Floudas D."/>
            <person name="Bentzer J."/>
            <person name="Ahren D."/>
            <person name="Johansson T."/>
            <person name="Persson P."/>
            <person name="Tunlid A."/>
        </authorList>
    </citation>
    <scope>NUCLEOTIDE SEQUENCE [LARGE SCALE GENOMIC DNA]</scope>
    <source>
        <strain evidence="2 3">CBS 175.51</strain>
    </source>
</reference>